<dbReference type="RefSeq" id="WP_072560749.1">
    <property type="nucleotide sequence ID" value="NZ_CP017921.1"/>
</dbReference>
<keyword evidence="5" id="KW-1185">Reference proteome</keyword>
<dbReference type="InterPro" id="IPR036390">
    <property type="entry name" value="WH_DNA-bd_sf"/>
</dbReference>
<reference evidence="3 7" key="3">
    <citation type="submission" date="2018-10" db="EMBL/GenBank/DDBJ databases">
        <title>Cultivation of a novel Methanohalophilus strain from Kebrit Deep of the Red Sea and a genomic comparison of members of the genus Methanohalophilus.</title>
        <authorList>
            <person name="Guan Y."/>
            <person name="Ngugi D.K."/>
            <person name="Stingl U."/>
        </authorList>
    </citation>
    <scope>NUCLEOTIDE SEQUENCE [LARGE SCALE GENOMIC DNA]</scope>
    <source>
        <strain evidence="3 7">DSM 3094</strain>
    </source>
</reference>
<dbReference type="Pfam" id="PF01978">
    <property type="entry name" value="TrmB"/>
    <property type="match status" value="1"/>
</dbReference>
<evidence type="ECO:0000259" key="1">
    <source>
        <dbReference type="Pfam" id="PF01978"/>
    </source>
</evidence>
<feature type="domain" description="Transcription regulator TrmB N-terminal" evidence="1">
    <location>
        <begin position="22"/>
        <end position="92"/>
    </location>
</feature>
<name>A0A1L3Q0L0_9EURY</name>
<sequence>MTGSISEMLKANCECDDVAKCILGLKDLDLKAYKILLSNGPLTAEKLGKYLGRERSTAYRSLQNLISCGLVYRETHTIDVGGYFYEYVAVNPAEVRRMLQESVDQWYDKVSYLINKIDTELVREEMP</sequence>
<evidence type="ECO:0000313" key="6">
    <source>
        <dbReference type="Proteomes" id="UP000198669"/>
    </source>
</evidence>
<dbReference type="PANTHER" id="PTHR34293:SF1">
    <property type="entry name" value="HTH-TYPE TRANSCRIPTIONAL REGULATOR TRMBL2"/>
    <property type="match status" value="1"/>
</dbReference>
<dbReference type="InterPro" id="IPR002831">
    <property type="entry name" value="Tscrpt_reg_TrmB_N"/>
</dbReference>
<organism evidence="2 5">
    <name type="scientific">Methanohalophilus halophilus</name>
    <dbReference type="NCBI Taxonomy" id="2177"/>
    <lineage>
        <taxon>Archaea</taxon>
        <taxon>Methanobacteriati</taxon>
        <taxon>Methanobacteriota</taxon>
        <taxon>Stenosarchaea group</taxon>
        <taxon>Methanomicrobia</taxon>
        <taxon>Methanosarcinales</taxon>
        <taxon>Methanosarcinaceae</taxon>
        <taxon>Methanohalophilus</taxon>
    </lineage>
</organism>
<proteinExistence type="predicted"/>
<dbReference type="SUPFAM" id="SSF46785">
    <property type="entry name" value="Winged helix' DNA-binding domain"/>
    <property type="match status" value="1"/>
</dbReference>
<dbReference type="Proteomes" id="UP000267921">
    <property type="component" value="Unassembled WGS sequence"/>
</dbReference>
<evidence type="ECO:0000313" key="5">
    <source>
        <dbReference type="Proteomes" id="UP000186879"/>
    </source>
</evidence>
<dbReference type="STRING" id="2177.BHR79_02085"/>
<evidence type="ECO:0000313" key="7">
    <source>
        <dbReference type="Proteomes" id="UP000267921"/>
    </source>
</evidence>
<dbReference type="InterPro" id="IPR051797">
    <property type="entry name" value="TrmB-like"/>
</dbReference>
<dbReference type="Proteomes" id="UP000186879">
    <property type="component" value="Chromosome"/>
</dbReference>
<dbReference type="KEGG" id="mhaz:BHR79_02085"/>
<dbReference type="Gene3D" id="1.10.10.10">
    <property type="entry name" value="Winged helix-like DNA-binding domain superfamily/Winged helix DNA-binding domain"/>
    <property type="match status" value="1"/>
</dbReference>
<gene>
    <name evidence="2" type="ORF">BHR79_02085</name>
    <name evidence="3" type="ORF">EFE40_00700</name>
    <name evidence="4" type="ORF">SAMN04515625_0242</name>
</gene>
<evidence type="ECO:0000313" key="3">
    <source>
        <dbReference type="EMBL" id="RNI10735.1"/>
    </source>
</evidence>
<dbReference type="OrthoDB" id="9141at2157"/>
<reference evidence="4 6" key="2">
    <citation type="submission" date="2016-10" db="EMBL/GenBank/DDBJ databases">
        <authorList>
            <person name="de Groot N.N."/>
        </authorList>
    </citation>
    <scope>NUCLEOTIDE SEQUENCE [LARGE SCALE GENOMIC DNA]</scope>
    <source>
        <strain evidence="4 6">Z-7982</strain>
    </source>
</reference>
<dbReference type="PANTHER" id="PTHR34293">
    <property type="entry name" value="HTH-TYPE TRANSCRIPTIONAL REGULATOR TRMBL2"/>
    <property type="match status" value="1"/>
</dbReference>
<dbReference type="AlphaFoldDB" id="A0A1L3Q0L0"/>
<dbReference type="EMBL" id="FNMU01000001">
    <property type="protein sequence ID" value="SDW05531.1"/>
    <property type="molecule type" value="Genomic_DNA"/>
</dbReference>
<protein>
    <submittedName>
        <fullName evidence="3">HTH domain-containing protein</fullName>
    </submittedName>
    <submittedName>
        <fullName evidence="4">Predicted transcriptional regulator</fullName>
    </submittedName>
    <submittedName>
        <fullName evidence="2">TrmB family transcriptional regulator</fullName>
    </submittedName>
</protein>
<evidence type="ECO:0000313" key="2">
    <source>
        <dbReference type="EMBL" id="APH38393.1"/>
    </source>
</evidence>
<dbReference type="InterPro" id="IPR036388">
    <property type="entry name" value="WH-like_DNA-bd_sf"/>
</dbReference>
<dbReference type="Proteomes" id="UP000198669">
    <property type="component" value="Unassembled WGS sequence"/>
</dbReference>
<reference evidence="2 5" key="1">
    <citation type="submission" date="2016-10" db="EMBL/GenBank/DDBJ databases">
        <title>Methanohalophilus halophilus.</title>
        <authorList>
            <person name="L'haridon S."/>
        </authorList>
    </citation>
    <scope>NUCLEOTIDE SEQUENCE [LARGE SCALE GENOMIC DNA]</scope>
    <source>
        <strain evidence="2 5">Z-7982</strain>
    </source>
</reference>
<dbReference type="GeneID" id="30582508"/>
<dbReference type="EMBL" id="RJJG01000001">
    <property type="protein sequence ID" value="RNI10735.1"/>
    <property type="molecule type" value="Genomic_DNA"/>
</dbReference>
<accession>A0A1L3Q0L0</accession>
<dbReference type="EMBL" id="CP017921">
    <property type="protein sequence ID" value="APH38393.1"/>
    <property type="molecule type" value="Genomic_DNA"/>
</dbReference>
<evidence type="ECO:0000313" key="4">
    <source>
        <dbReference type="EMBL" id="SDW05531.1"/>
    </source>
</evidence>